<reference evidence="13 14" key="1">
    <citation type="submission" date="2015-09" db="EMBL/GenBank/DDBJ databases">
        <authorList>
            <consortium name="Swine Surveillance"/>
        </authorList>
    </citation>
    <scope>NUCLEOTIDE SEQUENCE [LARGE SCALE GENOMIC DNA]</scope>
    <source>
        <strain evidence="13 14">CECT 7688</strain>
    </source>
</reference>
<keyword evidence="9" id="KW-0625">Polysaccharide transport</keyword>
<dbReference type="InterPro" id="IPR013525">
    <property type="entry name" value="ABC2_TM"/>
</dbReference>
<keyword evidence="10 11" id="KW-0472">Membrane</keyword>
<dbReference type="GO" id="GO:0140359">
    <property type="term" value="F:ABC-type transporter activity"/>
    <property type="evidence" value="ECO:0007669"/>
    <property type="project" value="InterPro"/>
</dbReference>
<keyword evidence="14" id="KW-1185">Reference proteome</keyword>
<dbReference type="GO" id="GO:0015920">
    <property type="term" value="P:lipopolysaccharide transport"/>
    <property type="evidence" value="ECO:0007669"/>
    <property type="project" value="TreeGrafter"/>
</dbReference>
<dbReference type="PANTHER" id="PTHR30413:SF10">
    <property type="entry name" value="CAPSULE POLYSACCHARIDE EXPORT INNER-MEMBRANE PROTEIN CTRC"/>
    <property type="match status" value="1"/>
</dbReference>
<dbReference type="PRINTS" id="PR00164">
    <property type="entry name" value="ABC2TRNSPORT"/>
</dbReference>
<gene>
    <name evidence="13" type="primary">kpsM_2</name>
    <name evidence="13" type="ORF">SHM7688_01570</name>
</gene>
<evidence type="ECO:0000256" key="10">
    <source>
        <dbReference type="ARBA" id="ARBA00023136"/>
    </source>
</evidence>
<dbReference type="RefSeq" id="WP_058239358.1">
    <property type="nucleotide sequence ID" value="NZ_CYPW01000013.1"/>
</dbReference>
<comment type="subcellular location">
    <subcellularLocation>
        <location evidence="11">Cell inner membrane</location>
        <topology evidence="11">Multi-pass membrane protein</topology>
    </subcellularLocation>
    <subcellularLocation>
        <location evidence="1">Cell membrane</location>
        <topology evidence="1">Multi-pass membrane protein</topology>
    </subcellularLocation>
</comment>
<dbReference type="AlphaFoldDB" id="A0A0P1F9J2"/>
<feature type="transmembrane region" description="Helical" evidence="11">
    <location>
        <begin position="57"/>
        <end position="75"/>
    </location>
</feature>
<evidence type="ECO:0000256" key="4">
    <source>
        <dbReference type="ARBA" id="ARBA00022475"/>
    </source>
</evidence>
<evidence type="ECO:0000256" key="7">
    <source>
        <dbReference type="ARBA" id="ARBA00022903"/>
    </source>
</evidence>
<keyword evidence="6 11" id="KW-0812">Transmembrane</keyword>
<evidence type="ECO:0000256" key="8">
    <source>
        <dbReference type="ARBA" id="ARBA00022989"/>
    </source>
</evidence>
<dbReference type="InterPro" id="IPR047817">
    <property type="entry name" value="ABC2_TM_bact-type"/>
</dbReference>
<name>A0A0P1F9J2_9RHOB</name>
<dbReference type="STRING" id="321267.SHM7688_01570"/>
<feature type="transmembrane region" description="Helical" evidence="11">
    <location>
        <begin position="141"/>
        <end position="166"/>
    </location>
</feature>
<evidence type="ECO:0000256" key="1">
    <source>
        <dbReference type="ARBA" id="ARBA00004651"/>
    </source>
</evidence>
<organism evidence="13 14">
    <name type="scientific">Shimia marina</name>
    <dbReference type="NCBI Taxonomy" id="321267"/>
    <lineage>
        <taxon>Bacteria</taxon>
        <taxon>Pseudomonadati</taxon>
        <taxon>Pseudomonadota</taxon>
        <taxon>Alphaproteobacteria</taxon>
        <taxon>Rhodobacterales</taxon>
        <taxon>Roseobacteraceae</taxon>
    </lineage>
</organism>
<dbReference type="Pfam" id="PF01061">
    <property type="entry name" value="ABC2_membrane"/>
    <property type="match status" value="1"/>
</dbReference>
<sequence length="256" mass="28651">MKTLLLHIRILATLVLRETRASFGTSSVGYLWAIVTPAMSVGLLVFIFSLVDRQPPFGTSLAVFFATGILTIEFFNKLSNTLLTSFSANRALLNYPLIKEADTLYARTLLISATYVMIMLIFFGSLFFADAGVMPQNPHMVFQAFAATMLLGFAIGTLNAVIASLWHSWPQIEKVLTRPLIFVSGVFYLPSRLPTEAQNVLYWNPVLHCVEWFREGFYGNYNSAIFDPYYPIAVSLGILLFGLAGERFTRKSRSMA</sequence>
<evidence type="ECO:0000256" key="5">
    <source>
        <dbReference type="ARBA" id="ARBA00022597"/>
    </source>
</evidence>
<keyword evidence="3 11" id="KW-0813">Transport</keyword>
<evidence type="ECO:0000256" key="9">
    <source>
        <dbReference type="ARBA" id="ARBA00023047"/>
    </source>
</evidence>
<protein>
    <recommendedName>
        <fullName evidence="11">Transport permease protein</fullName>
    </recommendedName>
</protein>
<keyword evidence="8 11" id="KW-1133">Transmembrane helix</keyword>
<dbReference type="InterPro" id="IPR000412">
    <property type="entry name" value="ABC_2_transport"/>
</dbReference>
<evidence type="ECO:0000256" key="6">
    <source>
        <dbReference type="ARBA" id="ARBA00022692"/>
    </source>
</evidence>
<dbReference type="Proteomes" id="UP000054823">
    <property type="component" value="Unassembled WGS sequence"/>
</dbReference>
<feature type="domain" description="ABC transmembrane type-2" evidence="12">
    <location>
        <begin position="28"/>
        <end position="251"/>
    </location>
</feature>
<evidence type="ECO:0000313" key="14">
    <source>
        <dbReference type="Proteomes" id="UP000054823"/>
    </source>
</evidence>
<feature type="transmembrane region" description="Helical" evidence="11">
    <location>
        <begin position="104"/>
        <end position="129"/>
    </location>
</feature>
<dbReference type="GO" id="GO:0043190">
    <property type="term" value="C:ATP-binding cassette (ABC) transporter complex"/>
    <property type="evidence" value="ECO:0007669"/>
    <property type="project" value="InterPro"/>
</dbReference>
<feature type="transmembrane region" description="Helical" evidence="11">
    <location>
        <begin position="228"/>
        <end position="245"/>
    </location>
</feature>
<evidence type="ECO:0000256" key="2">
    <source>
        <dbReference type="ARBA" id="ARBA00007783"/>
    </source>
</evidence>
<dbReference type="OrthoDB" id="8479094at2"/>
<keyword evidence="7" id="KW-0972">Capsule biogenesis/degradation</keyword>
<feature type="transmembrane region" description="Helical" evidence="11">
    <location>
        <begin position="31"/>
        <end position="50"/>
    </location>
</feature>
<comment type="caution">
    <text evidence="11">Lacks conserved residue(s) required for the propagation of feature annotation.</text>
</comment>
<accession>A0A0P1F9J2</accession>
<dbReference type="PROSITE" id="PS51012">
    <property type="entry name" value="ABC_TM2"/>
    <property type="match status" value="1"/>
</dbReference>
<comment type="similarity">
    <text evidence="2 11">Belongs to the ABC-2 integral membrane protein family.</text>
</comment>
<evidence type="ECO:0000256" key="11">
    <source>
        <dbReference type="RuleBase" id="RU361157"/>
    </source>
</evidence>
<dbReference type="PANTHER" id="PTHR30413">
    <property type="entry name" value="INNER MEMBRANE TRANSPORT PERMEASE"/>
    <property type="match status" value="1"/>
</dbReference>
<proteinExistence type="inferred from homology"/>
<keyword evidence="4 11" id="KW-1003">Cell membrane</keyword>
<dbReference type="GO" id="GO:0015774">
    <property type="term" value="P:polysaccharide transport"/>
    <property type="evidence" value="ECO:0007669"/>
    <property type="project" value="UniProtKB-KW"/>
</dbReference>
<evidence type="ECO:0000259" key="12">
    <source>
        <dbReference type="PROSITE" id="PS51012"/>
    </source>
</evidence>
<evidence type="ECO:0000313" key="13">
    <source>
        <dbReference type="EMBL" id="CUH52130.1"/>
    </source>
</evidence>
<dbReference type="EMBL" id="CYPW01000013">
    <property type="protein sequence ID" value="CUH52130.1"/>
    <property type="molecule type" value="Genomic_DNA"/>
</dbReference>
<keyword evidence="5" id="KW-0762">Sugar transport</keyword>
<evidence type="ECO:0000256" key="3">
    <source>
        <dbReference type="ARBA" id="ARBA00022448"/>
    </source>
</evidence>